<dbReference type="GO" id="GO:0006281">
    <property type="term" value="P:DNA repair"/>
    <property type="evidence" value="ECO:0007669"/>
    <property type="project" value="UniProtKB-KW"/>
</dbReference>
<reference evidence="5" key="1">
    <citation type="submission" date="2016-04" db="EMBL/GenBank/DDBJ databases">
        <authorList>
            <person name="Evans L.H."/>
            <person name="Alamgir A."/>
            <person name="Owens N."/>
            <person name="Weber N.D."/>
            <person name="Virtaneva K."/>
            <person name="Barbian K."/>
            <person name="Babar A."/>
            <person name="Rosenke K."/>
        </authorList>
    </citation>
    <scope>NUCLEOTIDE SEQUENCE</scope>
    <source>
        <strain evidence="5">Nono1</strain>
    </source>
</reference>
<proteinExistence type="predicted"/>
<dbReference type="EMBL" id="LT559118">
    <property type="protein sequence ID" value="SBO90599.1"/>
    <property type="molecule type" value="Genomic_DNA"/>
</dbReference>
<keyword evidence="5" id="KW-0378">Hydrolase</keyword>
<keyword evidence="2" id="KW-0067">ATP-binding</keyword>
<evidence type="ECO:0000256" key="3">
    <source>
        <dbReference type="ARBA" id="ARBA00023204"/>
    </source>
</evidence>
<dbReference type="InterPro" id="IPR011604">
    <property type="entry name" value="PDDEXK-like_dom_sf"/>
</dbReference>
<dbReference type="GO" id="GO:0004527">
    <property type="term" value="F:exonuclease activity"/>
    <property type="evidence" value="ECO:0007669"/>
    <property type="project" value="UniProtKB-KW"/>
</dbReference>
<name>A0A1M4DVK0_9ACTN</name>
<organism evidence="5">
    <name type="scientific">Nonomuraea gerenzanensis</name>
    <dbReference type="NCBI Taxonomy" id="93944"/>
    <lineage>
        <taxon>Bacteria</taxon>
        <taxon>Bacillati</taxon>
        <taxon>Actinomycetota</taxon>
        <taxon>Actinomycetes</taxon>
        <taxon>Streptosporangiales</taxon>
        <taxon>Streptosporangiaceae</taxon>
        <taxon>Nonomuraea</taxon>
    </lineage>
</organism>
<keyword evidence="5" id="KW-0269">Exonuclease</keyword>
<dbReference type="GO" id="GO:0004386">
    <property type="term" value="F:helicase activity"/>
    <property type="evidence" value="ECO:0007669"/>
    <property type="project" value="UniProtKB-KW"/>
</dbReference>
<evidence type="ECO:0000256" key="2">
    <source>
        <dbReference type="ARBA" id="ARBA00022806"/>
    </source>
</evidence>
<dbReference type="Gene3D" id="3.90.320.10">
    <property type="match status" value="1"/>
</dbReference>
<evidence type="ECO:0000256" key="1">
    <source>
        <dbReference type="ARBA" id="ARBA00022763"/>
    </source>
</evidence>
<keyword evidence="2" id="KW-0547">Nucleotide-binding</keyword>
<protein>
    <submittedName>
        <fullName evidence="5">Phage exonuclease</fullName>
    </submittedName>
</protein>
<gene>
    <name evidence="5" type="ORF">BN4615_P113</name>
</gene>
<dbReference type="InterPro" id="IPR038726">
    <property type="entry name" value="PDDEXK_AddAB-type"/>
</dbReference>
<keyword evidence="5" id="KW-0540">Nuclease</keyword>
<evidence type="ECO:0000259" key="4">
    <source>
        <dbReference type="Pfam" id="PF12705"/>
    </source>
</evidence>
<dbReference type="Pfam" id="PF12705">
    <property type="entry name" value="PDDEXK_1"/>
    <property type="match status" value="1"/>
</dbReference>
<accession>A0A1M4DVK0</accession>
<feature type="domain" description="PD-(D/E)XK endonuclease-like" evidence="4">
    <location>
        <begin position="4"/>
        <end position="120"/>
    </location>
</feature>
<evidence type="ECO:0000313" key="5">
    <source>
        <dbReference type="EMBL" id="SBO90599.1"/>
    </source>
</evidence>
<keyword evidence="1" id="KW-0227">DNA damage</keyword>
<keyword evidence="2" id="KW-0347">Helicase</keyword>
<sequence length="125" mass="14195">METEIGGVRVLGYIDLVLEDFEGTPFVRDLKTGTKTPHLPVQLKVYQRGLRDVLGVEADWGDYYMAKDGQPTDPIDLGSFSEPLLERWFTDMDQAERAGIYMPNPSSDNCWSCPVKHHCPVYRSN</sequence>
<dbReference type="AlphaFoldDB" id="A0A1M4DVK0"/>
<keyword evidence="3" id="KW-0234">DNA repair</keyword>